<dbReference type="PANTHER" id="PTHR42964">
    <property type="entry name" value="ENOYL-COA HYDRATASE"/>
    <property type="match status" value="1"/>
</dbReference>
<dbReference type="SUPFAM" id="SSF52096">
    <property type="entry name" value="ClpP/crotonase"/>
    <property type="match status" value="1"/>
</dbReference>
<comment type="caution">
    <text evidence="3">The sequence shown here is derived from an EMBL/GenBank/DDBJ whole genome shotgun (WGS) entry which is preliminary data.</text>
</comment>
<dbReference type="InterPro" id="IPR029045">
    <property type="entry name" value="ClpP/crotonase-like_dom_sf"/>
</dbReference>
<evidence type="ECO:0000313" key="4">
    <source>
        <dbReference type="Proteomes" id="UP001337681"/>
    </source>
</evidence>
<proteinExistence type="inferred from homology"/>
<dbReference type="EMBL" id="JAZDQU010000002">
    <property type="protein sequence ID" value="MEE1885850.1"/>
    <property type="molecule type" value="Genomic_DNA"/>
</dbReference>
<dbReference type="PROSITE" id="PS00166">
    <property type="entry name" value="ENOYL_COA_HYDRATASE"/>
    <property type="match status" value="1"/>
</dbReference>
<dbReference type="Pfam" id="PF00378">
    <property type="entry name" value="ECH_1"/>
    <property type="match status" value="1"/>
</dbReference>
<dbReference type="Proteomes" id="UP001337681">
    <property type="component" value="Unassembled WGS sequence"/>
</dbReference>
<protein>
    <submittedName>
        <fullName evidence="3">Enoyl-CoA hydratase/isomerase family protein</fullName>
    </submittedName>
</protein>
<accession>A0ABU7H3Z6</accession>
<keyword evidence="4" id="KW-1185">Reference proteome</keyword>
<gene>
    <name evidence="3" type="ORF">VRU49_10520</name>
</gene>
<dbReference type="InterPro" id="IPR001753">
    <property type="entry name" value="Enoyl-CoA_hydra/iso"/>
</dbReference>
<evidence type="ECO:0000256" key="1">
    <source>
        <dbReference type="ARBA" id="ARBA00005254"/>
    </source>
</evidence>
<dbReference type="InterPro" id="IPR018376">
    <property type="entry name" value="Enoyl-CoA_hyd/isom_CS"/>
</dbReference>
<sequence>MEKLVNFTVNDRIAYITLNRESKKNALNPELVAQLTDAFLEASNNPTIKIIILNANGSVFSAGADLEYLQKLQVNTFEENVEDSNNLKNLFSLIYNHPKIIIAQVEGHAIAGGCGLATICDFVFAVPEAKFGYTEVKLGFIPAIVSVFLKSKLGELKAKELLFTGDLITATTAKEIGLINFIIDKNSIHQEVESFAKNICTSTSSNSLKATKRLLNSLYHPELENQLNEAVQLNAEIRSSEDFKKGVSSFLNKQQIIW</sequence>
<evidence type="ECO:0000256" key="2">
    <source>
        <dbReference type="RuleBase" id="RU003707"/>
    </source>
</evidence>
<organism evidence="3 4">
    <name type="scientific">Pedobacter flavus</name>
    <dbReference type="NCBI Taxonomy" id="3113906"/>
    <lineage>
        <taxon>Bacteria</taxon>
        <taxon>Pseudomonadati</taxon>
        <taxon>Bacteroidota</taxon>
        <taxon>Sphingobacteriia</taxon>
        <taxon>Sphingobacteriales</taxon>
        <taxon>Sphingobacteriaceae</taxon>
        <taxon>Pedobacter</taxon>
    </lineage>
</organism>
<reference evidence="3 4" key="1">
    <citation type="submission" date="2024-01" db="EMBL/GenBank/DDBJ databases">
        <title>Pedobacter sp. nov., isolated from oil-contaminated soil.</title>
        <authorList>
            <person name="Le N.T.T."/>
        </authorList>
    </citation>
    <scope>NUCLEOTIDE SEQUENCE [LARGE SCALE GENOMIC DNA]</scope>
    <source>
        <strain evidence="3 4">VNH31</strain>
    </source>
</reference>
<evidence type="ECO:0000313" key="3">
    <source>
        <dbReference type="EMBL" id="MEE1885850.1"/>
    </source>
</evidence>
<comment type="similarity">
    <text evidence="1 2">Belongs to the enoyl-CoA hydratase/isomerase family.</text>
</comment>
<dbReference type="PANTHER" id="PTHR42964:SF1">
    <property type="entry name" value="POLYKETIDE BIOSYNTHESIS ENOYL-COA HYDRATASE PKSH-RELATED"/>
    <property type="match status" value="1"/>
</dbReference>
<name>A0ABU7H3Z6_9SPHI</name>
<dbReference type="RefSeq" id="WP_330146742.1">
    <property type="nucleotide sequence ID" value="NZ_JAZDQU010000002.1"/>
</dbReference>
<dbReference type="InterPro" id="IPR051683">
    <property type="entry name" value="Enoyl-CoA_Hydratase/Isomerase"/>
</dbReference>
<dbReference type="Gene3D" id="3.90.226.10">
    <property type="entry name" value="2-enoyl-CoA Hydratase, Chain A, domain 1"/>
    <property type="match status" value="1"/>
</dbReference>
<dbReference type="CDD" id="cd06558">
    <property type="entry name" value="crotonase-like"/>
    <property type="match status" value="1"/>
</dbReference>